<evidence type="ECO:0000256" key="3">
    <source>
        <dbReference type="ARBA" id="ARBA00022839"/>
    </source>
</evidence>
<dbReference type="Pfam" id="PF01367">
    <property type="entry name" value="5_3_exonuc"/>
    <property type="match status" value="1"/>
</dbReference>
<feature type="domain" description="5'-3' exonuclease" evidence="7">
    <location>
        <begin position="8"/>
        <end position="285"/>
    </location>
</feature>
<organism evidence="8 9">
    <name type="scientific">Kineosporia mesophila</name>
    <dbReference type="NCBI Taxonomy" id="566012"/>
    <lineage>
        <taxon>Bacteria</taxon>
        <taxon>Bacillati</taxon>
        <taxon>Actinomycetota</taxon>
        <taxon>Actinomycetes</taxon>
        <taxon>Kineosporiales</taxon>
        <taxon>Kineosporiaceae</taxon>
        <taxon>Kineosporia</taxon>
    </lineage>
</organism>
<dbReference type="SUPFAM" id="SSF47807">
    <property type="entry name" value="5' to 3' exonuclease, C-terminal subdomain"/>
    <property type="match status" value="1"/>
</dbReference>
<keyword evidence="4" id="KW-0238">DNA-binding</keyword>
<accession>A0ABP6ZN98</accession>
<dbReference type="CDD" id="cd09859">
    <property type="entry name" value="PIN_53EXO"/>
    <property type="match status" value="1"/>
</dbReference>
<evidence type="ECO:0000259" key="7">
    <source>
        <dbReference type="SMART" id="SM00475"/>
    </source>
</evidence>
<dbReference type="Pfam" id="PF02739">
    <property type="entry name" value="5_3_exonuc_N"/>
    <property type="match status" value="1"/>
</dbReference>
<comment type="caution">
    <text evidence="8">The sequence shown here is derived from an EMBL/GenBank/DDBJ whole genome shotgun (WGS) entry which is preliminary data.</text>
</comment>
<evidence type="ECO:0000256" key="6">
    <source>
        <dbReference type="ARBA" id="ARBA00050026"/>
    </source>
</evidence>
<dbReference type="SUPFAM" id="SSF88723">
    <property type="entry name" value="PIN domain-like"/>
    <property type="match status" value="1"/>
</dbReference>
<dbReference type="InterPro" id="IPR002421">
    <property type="entry name" value="5-3_exonuclease"/>
</dbReference>
<dbReference type="InterPro" id="IPR036279">
    <property type="entry name" value="5-3_exonuclease_C_sf"/>
</dbReference>
<dbReference type="Gene3D" id="1.10.150.20">
    <property type="entry name" value="5' to 3' exonuclease, C-terminal subdomain"/>
    <property type="match status" value="1"/>
</dbReference>
<keyword evidence="2" id="KW-0378">Hydrolase</keyword>
<dbReference type="EMBL" id="BAAAZO010000004">
    <property type="protein sequence ID" value="GAA3612920.1"/>
    <property type="molecule type" value="Genomic_DNA"/>
</dbReference>
<evidence type="ECO:0000256" key="2">
    <source>
        <dbReference type="ARBA" id="ARBA00022801"/>
    </source>
</evidence>
<dbReference type="SMART" id="SM00279">
    <property type="entry name" value="HhH2"/>
    <property type="match status" value="1"/>
</dbReference>
<proteinExistence type="predicted"/>
<evidence type="ECO:0000256" key="4">
    <source>
        <dbReference type="ARBA" id="ARBA00023125"/>
    </source>
</evidence>
<sequence>MPPTFPDPRPELMLLDAASLYFRSFHGVPDTFTAPDGTVVNAVRGFLDSVAYLVTMRGPRRLVACWDEDWRPAFRVEAIPSYKAHRVANPRTNEEEVPDLLTPQVPLIIEALSLLGICRAGAAGYEADDVIGTLTARQVAGGQGLVDVVTGDRDLFQLADDAARVRVLYVGRGLRRLEIVDQEWLSGKYGVGTGPMYAEMATLRGDPSDGLPGVAGIGEKTAAGMLNRFGTLTALRAAAADPASDLSPGQRKKIVEASDYLDAAPAVVTVAPDAPIPGLDDTLPDTPPDHDALMAFAEQWGVSSSVSRVVQAMTKAAR</sequence>
<dbReference type="InterPro" id="IPR020046">
    <property type="entry name" value="5-3_exonucl_a-hlix_arch_N"/>
</dbReference>
<dbReference type="Proteomes" id="UP001501074">
    <property type="component" value="Unassembled WGS sequence"/>
</dbReference>
<dbReference type="PANTHER" id="PTHR42646">
    <property type="entry name" value="FLAP ENDONUCLEASE XNI"/>
    <property type="match status" value="1"/>
</dbReference>
<dbReference type="InterPro" id="IPR038969">
    <property type="entry name" value="FEN"/>
</dbReference>
<evidence type="ECO:0000313" key="8">
    <source>
        <dbReference type="EMBL" id="GAA3612920.1"/>
    </source>
</evidence>
<keyword evidence="3 8" id="KW-0269">Exonuclease</keyword>
<protein>
    <recommendedName>
        <fullName evidence="6">5'-3' exonuclease</fullName>
    </recommendedName>
</protein>
<dbReference type="InterPro" id="IPR008918">
    <property type="entry name" value="HhH2"/>
</dbReference>
<keyword evidence="9" id="KW-1185">Reference proteome</keyword>
<reference evidence="9" key="1">
    <citation type="journal article" date="2019" name="Int. J. Syst. Evol. Microbiol.">
        <title>The Global Catalogue of Microorganisms (GCM) 10K type strain sequencing project: providing services to taxonomists for standard genome sequencing and annotation.</title>
        <authorList>
            <consortium name="The Broad Institute Genomics Platform"/>
            <consortium name="The Broad Institute Genome Sequencing Center for Infectious Disease"/>
            <person name="Wu L."/>
            <person name="Ma J."/>
        </authorList>
    </citation>
    <scope>NUCLEOTIDE SEQUENCE [LARGE SCALE GENOMIC DNA]</scope>
    <source>
        <strain evidence="9">JCM 16902</strain>
    </source>
</reference>
<comment type="function">
    <text evidence="5">5'-3' exonuclease acting preferentially on double-stranded DNA.</text>
</comment>
<dbReference type="InterPro" id="IPR029060">
    <property type="entry name" value="PIN-like_dom_sf"/>
</dbReference>
<dbReference type="PANTHER" id="PTHR42646:SF2">
    <property type="entry name" value="5'-3' EXONUCLEASE FAMILY PROTEIN"/>
    <property type="match status" value="1"/>
</dbReference>
<evidence type="ECO:0000256" key="1">
    <source>
        <dbReference type="ARBA" id="ARBA00022722"/>
    </source>
</evidence>
<dbReference type="InterPro" id="IPR020045">
    <property type="entry name" value="DNA_polI_H3TH"/>
</dbReference>
<evidence type="ECO:0000313" key="9">
    <source>
        <dbReference type="Proteomes" id="UP001501074"/>
    </source>
</evidence>
<gene>
    <name evidence="8" type="ORF">GCM10022223_31340</name>
</gene>
<dbReference type="SMART" id="SM00475">
    <property type="entry name" value="53EXOc"/>
    <property type="match status" value="1"/>
</dbReference>
<evidence type="ECO:0000256" key="5">
    <source>
        <dbReference type="ARBA" id="ARBA00049957"/>
    </source>
</evidence>
<name>A0ABP6ZN98_9ACTN</name>
<dbReference type="Gene3D" id="3.40.50.1010">
    <property type="entry name" value="5'-nuclease"/>
    <property type="match status" value="1"/>
</dbReference>
<keyword evidence="1" id="KW-0540">Nuclease</keyword>
<dbReference type="GO" id="GO:0004527">
    <property type="term" value="F:exonuclease activity"/>
    <property type="evidence" value="ECO:0007669"/>
    <property type="project" value="UniProtKB-KW"/>
</dbReference>